<dbReference type="InterPro" id="IPR003785">
    <property type="entry name" value="Creatininase/forma_Hydrolase"/>
</dbReference>
<proteinExistence type="inferred from homology"/>
<keyword evidence="4" id="KW-0862">Zinc</keyword>
<name>A0AB73T0F3_9FIRM</name>
<protein>
    <submittedName>
        <fullName evidence="6">Creatinine amidohydrolase</fullName>
    </submittedName>
</protein>
<evidence type="ECO:0000313" key="6">
    <source>
        <dbReference type="EMBL" id="PWJ73320.1"/>
    </source>
</evidence>
<dbReference type="PANTHER" id="PTHR35005:SF1">
    <property type="entry name" value="2-AMINO-5-FORMYLAMINO-6-RIBOSYLAMINOPYRIMIDIN-4(3H)-ONE 5'-MONOPHOSPHATE DEFORMYLASE"/>
    <property type="match status" value="1"/>
</dbReference>
<sequence length="281" mass="31730">MICDLLTLNWEEISRQAPGKLVVFLGIAPVEEHGRHLPTGVDFYETRYWIDGAIRFLENEHPDYCYGTLPVIPLGFADMGMFPGNIHVSRKLIFDVIYETVKAVANWGVKHIIVISGHADPLHSIAIEQACEKINTENGITAFAPMGSIFNANQKGIVSEQPEELTENTRKYPNDFHAGWIETSCMLEIAPEYVSPDYHTRPDISLSGRDMMDPVRTAALIRDEGHIGYPSRASAKLGAMLNMDMSRQIKEAVCRFLDRKGYQCYEKHPLYDIPGFRITDI</sequence>
<dbReference type="SUPFAM" id="SSF102215">
    <property type="entry name" value="Creatininase"/>
    <property type="match status" value="1"/>
</dbReference>
<dbReference type="InterPro" id="IPR024087">
    <property type="entry name" value="Creatininase-like_sf"/>
</dbReference>
<dbReference type="Proteomes" id="UP000245412">
    <property type="component" value="Unassembled WGS sequence"/>
</dbReference>
<keyword evidence="2" id="KW-0479">Metal-binding</keyword>
<evidence type="ECO:0000256" key="5">
    <source>
        <dbReference type="ARBA" id="ARBA00024029"/>
    </source>
</evidence>
<dbReference type="Gene3D" id="3.40.50.10310">
    <property type="entry name" value="Creatininase"/>
    <property type="match status" value="1"/>
</dbReference>
<organism evidence="6 7">
    <name type="scientific">Murimonas intestini</name>
    <dbReference type="NCBI Taxonomy" id="1337051"/>
    <lineage>
        <taxon>Bacteria</taxon>
        <taxon>Bacillati</taxon>
        <taxon>Bacillota</taxon>
        <taxon>Clostridia</taxon>
        <taxon>Lachnospirales</taxon>
        <taxon>Lachnospiraceae</taxon>
        <taxon>Murimonas</taxon>
    </lineage>
</organism>
<evidence type="ECO:0000256" key="4">
    <source>
        <dbReference type="ARBA" id="ARBA00022833"/>
    </source>
</evidence>
<dbReference type="PANTHER" id="PTHR35005">
    <property type="entry name" value="3-DEHYDRO-SCYLLO-INOSOSE HYDROLASE"/>
    <property type="match status" value="1"/>
</dbReference>
<keyword evidence="3" id="KW-0378">Hydrolase</keyword>
<evidence type="ECO:0000256" key="2">
    <source>
        <dbReference type="ARBA" id="ARBA00022723"/>
    </source>
</evidence>
<dbReference type="AlphaFoldDB" id="A0AB73T0F3"/>
<evidence type="ECO:0000256" key="3">
    <source>
        <dbReference type="ARBA" id="ARBA00022801"/>
    </source>
</evidence>
<dbReference type="Pfam" id="PF02633">
    <property type="entry name" value="Creatininase"/>
    <property type="match status" value="1"/>
</dbReference>
<comment type="similarity">
    <text evidence="5">Belongs to the creatininase superfamily.</text>
</comment>
<evidence type="ECO:0000313" key="7">
    <source>
        <dbReference type="Proteomes" id="UP000245412"/>
    </source>
</evidence>
<dbReference type="GO" id="GO:0016811">
    <property type="term" value="F:hydrolase activity, acting on carbon-nitrogen (but not peptide) bonds, in linear amides"/>
    <property type="evidence" value="ECO:0007669"/>
    <property type="project" value="TreeGrafter"/>
</dbReference>
<dbReference type="EMBL" id="QGGY01000013">
    <property type="protein sequence ID" value="PWJ73320.1"/>
    <property type="molecule type" value="Genomic_DNA"/>
</dbReference>
<keyword evidence="7" id="KW-1185">Reference proteome</keyword>
<dbReference type="GO" id="GO:0046872">
    <property type="term" value="F:metal ion binding"/>
    <property type="evidence" value="ECO:0007669"/>
    <property type="project" value="UniProtKB-KW"/>
</dbReference>
<dbReference type="RefSeq" id="WP_109747859.1">
    <property type="nucleotide sequence ID" value="NZ_CANTIO010000005.1"/>
</dbReference>
<comment type="caution">
    <text evidence="6">The sequence shown here is derived from an EMBL/GenBank/DDBJ whole genome shotgun (WGS) entry which is preliminary data.</text>
</comment>
<comment type="cofactor">
    <cofactor evidence="1">
        <name>Zn(2+)</name>
        <dbReference type="ChEBI" id="CHEBI:29105"/>
    </cofactor>
</comment>
<reference evidence="6 7" key="1">
    <citation type="submission" date="2018-05" db="EMBL/GenBank/DDBJ databases">
        <authorList>
            <person name="Goeker M."/>
            <person name="Huntemann M."/>
            <person name="Clum A."/>
            <person name="Pillay M."/>
            <person name="Palaniappan K."/>
            <person name="Varghese N."/>
            <person name="Mikhailova N."/>
            <person name="Stamatis D."/>
            <person name="Reddy T."/>
            <person name="Daum C."/>
            <person name="Shapiro N."/>
            <person name="Ivanova N."/>
            <person name="Kyrpides N."/>
            <person name="Woyke T."/>
        </authorList>
    </citation>
    <scope>NUCLEOTIDE SEQUENCE [LARGE SCALE GENOMIC DNA]</scope>
    <source>
        <strain evidence="6 7">DSM 26524</strain>
    </source>
</reference>
<evidence type="ECO:0000256" key="1">
    <source>
        <dbReference type="ARBA" id="ARBA00001947"/>
    </source>
</evidence>
<dbReference type="GO" id="GO:0009231">
    <property type="term" value="P:riboflavin biosynthetic process"/>
    <property type="evidence" value="ECO:0007669"/>
    <property type="project" value="TreeGrafter"/>
</dbReference>
<accession>A0AB73T0F3</accession>
<gene>
    <name evidence="6" type="ORF">C7383_113106</name>
</gene>